<sequence length="119" mass="12877">MSDQKVSLIDRLANLSFRTKLFAVAVVYMFSMFGVSEAGGGEAALRFWFASALPLVWLATLALHWLSLRPRPPMGAAVRGLVEQARARPLIATFYGVAAVAIEVFVVAEALGRPLFPAV</sequence>
<comment type="caution">
    <text evidence="2">The sequence shown here is derived from an EMBL/GenBank/DDBJ whole genome shotgun (WGS) entry which is preliminary data.</text>
</comment>
<gene>
    <name evidence="2" type="ORF">DI526_11710</name>
</gene>
<feature type="transmembrane region" description="Helical" evidence="1">
    <location>
        <begin position="21"/>
        <end position="41"/>
    </location>
</feature>
<proteinExistence type="predicted"/>
<keyword evidence="1" id="KW-1133">Transmembrane helix</keyword>
<reference evidence="2 3" key="1">
    <citation type="submission" date="2017-08" db="EMBL/GenBank/DDBJ databases">
        <title>Infants hospitalized years apart are colonized by the same room-sourced microbial strains.</title>
        <authorList>
            <person name="Brooks B."/>
            <person name="Olm M.R."/>
            <person name="Firek B.A."/>
            <person name="Baker R."/>
            <person name="Thomas B.C."/>
            <person name="Morowitz M.J."/>
            <person name="Banfield J.F."/>
        </authorList>
    </citation>
    <scope>NUCLEOTIDE SEQUENCE [LARGE SCALE GENOMIC DNA]</scope>
    <source>
        <strain evidence="2">S2_003_000_R2_4</strain>
    </source>
</reference>
<organism evidence="2 3">
    <name type="scientific">Caulobacter segnis</name>
    <dbReference type="NCBI Taxonomy" id="88688"/>
    <lineage>
        <taxon>Bacteria</taxon>
        <taxon>Pseudomonadati</taxon>
        <taxon>Pseudomonadota</taxon>
        <taxon>Alphaproteobacteria</taxon>
        <taxon>Caulobacterales</taxon>
        <taxon>Caulobacteraceae</taxon>
        <taxon>Caulobacter</taxon>
    </lineage>
</organism>
<evidence type="ECO:0000256" key="1">
    <source>
        <dbReference type="SAM" id="Phobius"/>
    </source>
</evidence>
<evidence type="ECO:0000313" key="2">
    <source>
        <dbReference type="EMBL" id="PZR34017.1"/>
    </source>
</evidence>
<dbReference type="AlphaFoldDB" id="A0A2W5V5I8"/>
<feature type="transmembrane region" description="Helical" evidence="1">
    <location>
        <begin position="89"/>
        <end position="108"/>
    </location>
</feature>
<dbReference type="EMBL" id="QFQZ01000033">
    <property type="protein sequence ID" value="PZR34017.1"/>
    <property type="molecule type" value="Genomic_DNA"/>
</dbReference>
<keyword evidence="1" id="KW-0812">Transmembrane</keyword>
<feature type="transmembrane region" description="Helical" evidence="1">
    <location>
        <begin position="47"/>
        <end position="68"/>
    </location>
</feature>
<protein>
    <submittedName>
        <fullName evidence="2">Uncharacterized protein</fullName>
    </submittedName>
</protein>
<evidence type="ECO:0000313" key="3">
    <source>
        <dbReference type="Proteomes" id="UP000249393"/>
    </source>
</evidence>
<name>A0A2W5V5I8_9CAUL</name>
<dbReference type="RefSeq" id="WP_304277869.1">
    <property type="nucleotide sequence ID" value="NZ_QFQZ01000033.1"/>
</dbReference>
<accession>A0A2W5V5I8</accession>
<keyword evidence="1" id="KW-0472">Membrane</keyword>
<dbReference type="Proteomes" id="UP000249393">
    <property type="component" value="Unassembled WGS sequence"/>
</dbReference>